<keyword evidence="3" id="KW-1185">Reference proteome</keyword>
<name>A0A8J7A7L3_9CYAN</name>
<reference evidence="2" key="1">
    <citation type="submission" date="2020-10" db="EMBL/GenBank/DDBJ databases">
        <authorList>
            <person name="Castelo-Branco R."/>
            <person name="Eusebio N."/>
            <person name="Adriana R."/>
            <person name="Vieira A."/>
            <person name="Brugerolle De Fraissinette N."/>
            <person name="Rezende De Castro R."/>
            <person name="Schneider M.P."/>
            <person name="Vasconcelos V."/>
            <person name="Leao P.N."/>
        </authorList>
    </citation>
    <scope>NUCLEOTIDE SEQUENCE</scope>
    <source>
        <strain evidence="2">LEGE 07310</strain>
    </source>
</reference>
<dbReference type="CDD" id="cd05403">
    <property type="entry name" value="NT_KNTase_like"/>
    <property type="match status" value="1"/>
</dbReference>
<evidence type="ECO:0000313" key="3">
    <source>
        <dbReference type="Proteomes" id="UP000636505"/>
    </source>
</evidence>
<dbReference type="SUPFAM" id="SSF81301">
    <property type="entry name" value="Nucleotidyltransferase"/>
    <property type="match status" value="1"/>
</dbReference>
<gene>
    <name evidence="2" type="ORF">IQ241_14220</name>
</gene>
<feature type="domain" description="Polymerase beta nucleotidyltransferase" evidence="1">
    <location>
        <begin position="44"/>
        <end position="124"/>
    </location>
</feature>
<proteinExistence type="predicted"/>
<comment type="caution">
    <text evidence="2">The sequence shown here is derived from an EMBL/GenBank/DDBJ whole genome shotgun (WGS) entry which is preliminary data.</text>
</comment>
<evidence type="ECO:0000259" key="1">
    <source>
        <dbReference type="Pfam" id="PF18765"/>
    </source>
</evidence>
<dbReference type="Gene3D" id="3.30.460.10">
    <property type="entry name" value="Beta Polymerase, domain 2"/>
    <property type="match status" value="1"/>
</dbReference>
<dbReference type="EMBL" id="JADEXG010000032">
    <property type="protein sequence ID" value="MBE9078437.1"/>
    <property type="molecule type" value="Genomic_DNA"/>
</dbReference>
<sequence length="125" mass="13802">MGSSALTSQAMAIYRASAQRRSQSTQRQIIRRRQRAWLLAHQAADLLKQNFAAEKVAVFGSLLCPWFSLNSDIDLAVWGIAPQSDWSAVAQLQDIDSDFKIDLVDMSYCPDSLKAAIAQTGQVLS</sequence>
<dbReference type="Proteomes" id="UP000636505">
    <property type="component" value="Unassembled WGS sequence"/>
</dbReference>
<evidence type="ECO:0000313" key="2">
    <source>
        <dbReference type="EMBL" id="MBE9078437.1"/>
    </source>
</evidence>
<dbReference type="InterPro" id="IPR041633">
    <property type="entry name" value="Polbeta"/>
</dbReference>
<protein>
    <submittedName>
        <fullName evidence="2">Nucleotidyltransferase domain-containing protein</fullName>
    </submittedName>
</protein>
<dbReference type="InterPro" id="IPR043519">
    <property type="entry name" value="NT_sf"/>
</dbReference>
<dbReference type="RefSeq" id="WP_193908276.1">
    <property type="nucleotide sequence ID" value="NZ_JADEXG010000032.1"/>
</dbReference>
<dbReference type="AlphaFoldDB" id="A0A8J7A7L3"/>
<dbReference type="PIRSF" id="PIRSF020217">
    <property type="entry name" value="UCP020217"/>
    <property type="match status" value="1"/>
</dbReference>
<organism evidence="2 3">
    <name type="scientific">Vasconcelosia minhoensis LEGE 07310</name>
    <dbReference type="NCBI Taxonomy" id="915328"/>
    <lineage>
        <taxon>Bacteria</taxon>
        <taxon>Bacillati</taxon>
        <taxon>Cyanobacteriota</taxon>
        <taxon>Cyanophyceae</taxon>
        <taxon>Nodosilineales</taxon>
        <taxon>Cymatolegaceae</taxon>
        <taxon>Vasconcelosia</taxon>
        <taxon>Vasconcelosia minhoensis</taxon>
    </lineage>
</organism>
<accession>A0A8J7A7L3</accession>
<dbReference type="InterPro" id="IPR024700">
    <property type="entry name" value="UCP020217"/>
</dbReference>
<dbReference type="Pfam" id="PF18765">
    <property type="entry name" value="Polbeta"/>
    <property type="match status" value="1"/>
</dbReference>